<sequence length="163" mass="17985">MQDDITIRPAVAEDAEIIHAALKTMAVDMGAEAKFVSTVEDVRRHGFGETPAFEVLIAEAGAAFAGLCLSFPSFSTWMGEPGLYVQDLFVADAFRGRRIAERLLRATAQRGRTRGAHYMRLSVDVDNLRAQGLYDRLGIRHSRSEQIHMIKGADFDAFAEGEP</sequence>
<dbReference type="PANTHER" id="PTHR10545">
    <property type="entry name" value="DIAMINE N-ACETYLTRANSFERASE"/>
    <property type="match status" value="1"/>
</dbReference>
<dbReference type="PROSITE" id="PS51186">
    <property type="entry name" value="GNAT"/>
    <property type="match status" value="1"/>
</dbReference>
<protein>
    <submittedName>
        <fullName evidence="4">Acetyltransferase (GNAT) family protein</fullName>
    </submittedName>
</protein>
<evidence type="ECO:0000313" key="5">
    <source>
        <dbReference type="Proteomes" id="UP000295351"/>
    </source>
</evidence>
<dbReference type="RefSeq" id="WP_133036110.1">
    <property type="nucleotide sequence ID" value="NZ_BAABEI010000002.1"/>
</dbReference>
<dbReference type="SUPFAM" id="SSF55729">
    <property type="entry name" value="Acyl-CoA N-acyltransferases (Nat)"/>
    <property type="match status" value="1"/>
</dbReference>
<dbReference type="PANTHER" id="PTHR10545:SF29">
    <property type="entry name" value="GH14572P-RELATED"/>
    <property type="match status" value="1"/>
</dbReference>
<dbReference type="Pfam" id="PF00583">
    <property type="entry name" value="Acetyltransf_1"/>
    <property type="match status" value="1"/>
</dbReference>
<organism evidence="4 5">
    <name type="scientific">Shinella granuli</name>
    <dbReference type="NCBI Taxonomy" id="323621"/>
    <lineage>
        <taxon>Bacteria</taxon>
        <taxon>Pseudomonadati</taxon>
        <taxon>Pseudomonadota</taxon>
        <taxon>Alphaproteobacteria</taxon>
        <taxon>Hyphomicrobiales</taxon>
        <taxon>Rhizobiaceae</taxon>
        <taxon>Shinella</taxon>
    </lineage>
</organism>
<evidence type="ECO:0000256" key="2">
    <source>
        <dbReference type="ARBA" id="ARBA00023315"/>
    </source>
</evidence>
<keyword evidence="5" id="KW-1185">Reference proteome</keyword>
<dbReference type="EMBL" id="SLVX01000021">
    <property type="protein sequence ID" value="TCN37834.1"/>
    <property type="molecule type" value="Genomic_DNA"/>
</dbReference>
<feature type="domain" description="N-acetyltransferase" evidence="3">
    <location>
        <begin position="5"/>
        <end position="154"/>
    </location>
</feature>
<proteinExistence type="predicted"/>
<dbReference type="Gene3D" id="3.40.630.30">
    <property type="match status" value="1"/>
</dbReference>
<reference evidence="4 5" key="1">
    <citation type="submission" date="2019-03" db="EMBL/GenBank/DDBJ databases">
        <title>Genomic Encyclopedia of Type Strains, Phase IV (KMG-IV): sequencing the most valuable type-strain genomes for metagenomic binning, comparative biology and taxonomic classification.</title>
        <authorList>
            <person name="Goeker M."/>
        </authorList>
    </citation>
    <scope>NUCLEOTIDE SEQUENCE [LARGE SCALE GENOMIC DNA]</scope>
    <source>
        <strain evidence="4 5">DSM 18401</strain>
    </source>
</reference>
<comment type="caution">
    <text evidence="4">The sequence shown here is derived from an EMBL/GenBank/DDBJ whole genome shotgun (WGS) entry which is preliminary data.</text>
</comment>
<dbReference type="GO" id="GO:0008080">
    <property type="term" value="F:N-acetyltransferase activity"/>
    <property type="evidence" value="ECO:0007669"/>
    <property type="project" value="UniProtKB-ARBA"/>
</dbReference>
<dbReference type="CDD" id="cd04301">
    <property type="entry name" value="NAT_SF"/>
    <property type="match status" value="1"/>
</dbReference>
<dbReference type="InterPro" id="IPR051016">
    <property type="entry name" value="Diverse_Substrate_AcTransf"/>
</dbReference>
<dbReference type="InterPro" id="IPR000182">
    <property type="entry name" value="GNAT_dom"/>
</dbReference>
<gene>
    <name evidence="4" type="ORF">EV665_121101</name>
</gene>
<dbReference type="InterPro" id="IPR016181">
    <property type="entry name" value="Acyl_CoA_acyltransferase"/>
</dbReference>
<dbReference type="AlphaFoldDB" id="A0A4R2CFE7"/>
<accession>A0A4R2CFE7</accession>
<keyword evidence="1 4" id="KW-0808">Transferase</keyword>
<evidence type="ECO:0000256" key="1">
    <source>
        <dbReference type="ARBA" id="ARBA00022679"/>
    </source>
</evidence>
<keyword evidence="2" id="KW-0012">Acyltransferase</keyword>
<evidence type="ECO:0000259" key="3">
    <source>
        <dbReference type="PROSITE" id="PS51186"/>
    </source>
</evidence>
<evidence type="ECO:0000313" key="4">
    <source>
        <dbReference type="EMBL" id="TCN37834.1"/>
    </source>
</evidence>
<name>A0A4R2CFE7_SHIGR</name>
<dbReference type="Proteomes" id="UP000295351">
    <property type="component" value="Unassembled WGS sequence"/>
</dbReference>